<name>A0A2J6Q9B2_9HELO</name>
<proteinExistence type="predicted"/>
<dbReference type="Proteomes" id="UP000235672">
    <property type="component" value="Unassembled WGS sequence"/>
</dbReference>
<dbReference type="EMBL" id="KZ613476">
    <property type="protein sequence ID" value="PMD22860.1"/>
    <property type="molecule type" value="Genomic_DNA"/>
</dbReference>
<accession>A0A2J6Q9B2</accession>
<evidence type="ECO:0000313" key="2">
    <source>
        <dbReference type="Proteomes" id="UP000235672"/>
    </source>
</evidence>
<evidence type="ECO:0000313" key="1">
    <source>
        <dbReference type="EMBL" id="PMD22860.1"/>
    </source>
</evidence>
<protein>
    <submittedName>
        <fullName evidence="1">Uncharacterized protein</fullName>
    </submittedName>
</protein>
<keyword evidence="2" id="KW-1185">Reference proteome</keyword>
<dbReference type="AlphaFoldDB" id="A0A2J6Q9B2"/>
<reference evidence="1 2" key="1">
    <citation type="submission" date="2016-05" db="EMBL/GenBank/DDBJ databases">
        <title>A degradative enzymes factory behind the ericoid mycorrhizal symbiosis.</title>
        <authorList>
            <consortium name="DOE Joint Genome Institute"/>
            <person name="Martino E."/>
            <person name="Morin E."/>
            <person name="Grelet G."/>
            <person name="Kuo A."/>
            <person name="Kohler A."/>
            <person name="Daghino S."/>
            <person name="Barry K."/>
            <person name="Choi C."/>
            <person name="Cichocki N."/>
            <person name="Clum A."/>
            <person name="Copeland A."/>
            <person name="Hainaut M."/>
            <person name="Haridas S."/>
            <person name="Labutti K."/>
            <person name="Lindquist E."/>
            <person name="Lipzen A."/>
            <person name="Khouja H.-R."/>
            <person name="Murat C."/>
            <person name="Ohm R."/>
            <person name="Olson A."/>
            <person name="Spatafora J."/>
            <person name="Veneault-Fourrey C."/>
            <person name="Henrissat B."/>
            <person name="Grigoriev I."/>
            <person name="Martin F."/>
            <person name="Perotto S."/>
        </authorList>
    </citation>
    <scope>NUCLEOTIDE SEQUENCE [LARGE SCALE GENOMIC DNA]</scope>
    <source>
        <strain evidence="1 2">UAMH 7357</strain>
    </source>
</reference>
<organism evidence="1 2">
    <name type="scientific">Hyaloscypha hepaticicola</name>
    <dbReference type="NCBI Taxonomy" id="2082293"/>
    <lineage>
        <taxon>Eukaryota</taxon>
        <taxon>Fungi</taxon>
        <taxon>Dikarya</taxon>
        <taxon>Ascomycota</taxon>
        <taxon>Pezizomycotina</taxon>
        <taxon>Leotiomycetes</taxon>
        <taxon>Helotiales</taxon>
        <taxon>Hyaloscyphaceae</taxon>
        <taxon>Hyaloscypha</taxon>
    </lineage>
</organism>
<sequence length="96" mass="10612">MNLRIKPSMLTIPLRRTIALILLVAPSKLIFIMDVYSLASEIISPFFDSIDGIALAIADHIPGLGLPSPELDVDPAFVLHSSTQTISYYQQHRVHS</sequence>
<gene>
    <name evidence="1" type="ORF">NA56DRAFT_77077</name>
</gene>